<organism evidence="1">
    <name type="scientific">freshwater metagenome</name>
    <dbReference type="NCBI Taxonomy" id="449393"/>
    <lineage>
        <taxon>unclassified sequences</taxon>
        <taxon>metagenomes</taxon>
        <taxon>ecological metagenomes</taxon>
    </lineage>
</organism>
<evidence type="ECO:0000313" key="1">
    <source>
        <dbReference type="EMBL" id="CAB4624785.1"/>
    </source>
</evidence>
<sequence>MRPVAISDTKDMSLKRLALGIAAILALVGVMNLAASIALPHPLISLGDNKSAPAGPGARGMALASDSKMAIMPYNFEYVAGSELSAEGGKGKVYELKLEGSPEAVLQRAAKAFGLQGEVRKSSYWSAENPSYFIGSEDGSSPSLSIWWNGTGNWYYSNYAAQVELPCLRTDKAEDGSEYCAEYPEQKPTPELLPSRAEVLKEAQRIFGATGLKVSPDDIAVYRDQWSASATASQKISGQDTAITWSIGYDSKGNLAWASGNSVTAVERGEYQTVSAKSAVTRLADWRWFGAPANNAYPVTEPTNKMETLDLPTNSSGEIETVVVTVNESTKHLLQIWDKSGGSWLVPGYGLTGSNGSLNFVVSLIEGVIELPEPIAIEPGMPEPSVEQMTK</sequence>
<dbReference type="EMBL" id="CAEZVN010000005">
    <property type="protein sequence ID" value="CAB4624785.1"/>
    <property type="molecule type" value="Genomic_DNA"/>
</dbReference>
<proteinExistence type="predicted"/>
<reference evidence="1" key="1">
    <citation type="submission" date="2020-05" db="EMBL/GenBank/DDBJ databases">
        <authorList>
            <person name="Chiriac C."/>
            <person name="Salcher M."/>
            <person name="Ghai R."/>
            <person name="Kavagutti S V."/>
        </authorList>
    </citation>
    <scope>NUCLEOTIDE SEQUENCE</scope>
</reference>
<name>A0A6J6IJZ6_9ZZZZ</name>
<dbReference type="AlphaFoldDB" id="A0A6J6IJZ6"/>
<accession>A0A6J6IJZ6</accession>
<protein>
    <submittedName>
        <fullName evidence="1">Unannotated protein</fullName>
    </submittedName>
</protein>
<gene>
    <name evidence="1" type="ORF">UFOPK2001_00135</name>
</gene>